<dbReference type="InterPro" id="IPR006597">
    <property type="entry name" value="Sel1-like"/>
</dbReference>
<feature type="compositionally biased region" description="Basic and acidic residues" evidence="1">
    <location>
        <begin position="81"/>
        <end position="101"/>
    </location>
</feature>
<protein>
    <submittedName>
        <fullName evidence="2">SEL1-like repeat protein</fullName>
    </submittedName>
</protein>
<feature type="region of interest" description="Disordered" evidence="1">
    <location>
        <begin position="81"/>
        <end position="108"/>
    </location>
</feature>
<evidence type="ECO:0000256" key="1">
    <source>
        <dbReference type="SAM" id="MobiDB-lite"/>
    </source>
</evidence>
<organism evidence="2 3">
    <name type="scientific">Candidatus Fimiplasma intestinipullorum</name>
    <dbReference type="NCBI Taxonomy" id="2840825"/>
    <lineage>
        <taxon>Bacteria</taxon>
        <taxon>Bacillati</taxon>
        <taxon>Bacillota</taxon>
        <taxon>Clostridia</taxon>
        <taxon>Eubacteriales</taxon>
        <taxon>Candidatus Fimiplasma</taxon>
    </lineage>
</organism>
<gene>
    <name evidence="2" type="ORF">IAD15_05020</name>
</gene>
<dbReference type="AlphaFoldDB" id="A0A9D1HN13"/>
<dbReference type="SMART" id="SM00671">
    <property type="entry name" value="SEL1"/>
    <property type="match status" value="1"/>
</dbReference>
<evidence type="ECO:0000313" key="3">
    <source>
        <dbReference type="Proteomes" id="UP000824175"/>
    </source>
</evidence>
<name>A0A9D1HN13_9FIRM</name>
<dbReference type="Gene3D" id="1.25.40.10">
    <property type="entry name" value="Tetratricopeptide repeat domain"/>
    <property type="match status" value="1"/>
</dbReference>
<feature type="non-terminal residue" evidence="2">
    <location>
        <position position="1"/>
    </location>
</feature>
<dbReference type="InterPro" id="IPR011990">
    <property type="entry name" value="TPR-like_helical_dom_sf"/>
</dbReference>
<dbReference type="Pfam" id="PF08238">
    <property type="entry name" value="Sel1"/>
    <property type="match status" value="1"/>
</dbReference>
<sequence length="108" mass="12151">DQGNAFAQYQLGKLFLYGREVEQDMEKAISYLTASADQGNVYAAQLLQSVHSNRNWSAALGSLRLLQHLARIIQNRIEDERKGGKGGIDRKLKRKIDEKKQAHGLKQG</sequence>
<reference evidence="2" key="1">
    <citation type="submission" date="2020-10" db="EMBL/GenBank/DDBJ databases">
        <authorList>
            <person name="Gilroy R."/>
        </authorList>
    </citation>
    <scope>NUCLEOTIDE SEQUENCE</scope>
    <source>
        <strain evidence="2">CHK195-11698</strain>
    </source>
</reference>
<accession>A0A9D1HN13</accession>
<reference evidence="2" key="2">
    <citation type="journal article" date="2021" name="PeerJ">
        <title>Extensive microbial diversity within the chicken gut microbiome revealed by metagenomics and culture.</title>
        <authorList>
            <person name="Gilroy R."/>
            <person name="Ravi A."/>
            <person name="Getino M."/>
            <person name="Pursley I."/>
            <person name="Horton D.L."/>
            <person name="Alikhan N.F."/>
            <person name="Baker D."/>
            <person name="Gharbi K."/>
            <person name="Hall N."/>
            <person name="Watson M."/>
            <person name="Adriaenssens E.M."/>
            <person name="Foster-Nyarko E."/>
            <person name="Jarju S."/>
            <person name="Secka A."/>
            <person name="Antonio M."/>
            <person name="Oren A."/>
            <person name="Chaudhuri R.R."/>
            <person name="La Ragione R."/>
            <person name="Hildebrand F."/>
            <person name="Pallen M.J."/>
        </authorList>
    </citation>
    <scope>NUCLEOTIDE SEQUENCE</scope>
    <source>
        <strain evidence="2">CHK195-11698</strain>
    </source>
</reference>
<evidence type="ECO:0000313" key="2">
    <source>
        <dbReference type="EMBL" id="HIU13413.1"/>
    </source>
</evidence>
<dbReference type="Proteomes" id="UP000824175">
    <property type="component" value="Unassembled WGS sequence"/>
</dbReference>
<proteinExistence type="predicted"/>
<dbReference type="SUPFAM" id="SSF81901">
    <property type="entry name" value="HCP-like"/>
    <property type="match status" value="1"/>
</dbReference>
<dbReference type="EMBL" id="DVMJ01000042">
    <property type="protein sequence ID" value="HIU13413.1"/>
    <property type="molecule type" value="Genomic_DNA"/>
</dbReference>
<comment type="caution">
    <text evidence="2">The sequence shown here is derived from an EMBL/GenBank/DDBJ whole genome shotgun (WGS) entry which is preliminary data.</text>
</comment>